<dbReference type="KEGG" id="tet:TTHERM_00137550"/>
<evidence type="ECO:0000256" key="6">
    <source>
        <dbReference type="SAM" id="Coils"/>
    </source>
</evidence>
<keyword evidence="6" id="KW-0175">Coiled coil</keyword>
<gene>
    <name evidence="8" type="ORF">TTHERM_00137550</name>
</gene>
<sequence length="269" mass="31440">MEEESIYNLIPKEYVPPPKERRYRSQYPNDLPPTGSTFINHTTSRPGVANLAGDFELSKGPHSHKDFCSTFGRVKGSIKPSTSDFRKKNTGTMGSNKLPIIKPFKYADHESRRPNVPKIEEKPLMNQQSHKNYIVTNAVENILSAPKAMKEPENYLTKRDYGKVPNYLVRNKEHLQTEYKMIQNLHLSEAEEQQRQRFLMSQEEVRQLRDGLKAKWEAVNKEYQTITHINKIDTVGLKRKKEECERELTQLEKDIEKLNKQYIFVDTNM</sequence>
<organism evidence="8 9">
    <name type="scientific">Tetrahymena thermophila (strain SB210)</name>
    <dbReference type="NCBI Taxonomy" id="312017"/>
    <lineage>
        <taxon>Eukaryota</taxon>
        <taxon>Sar</taxon>
        <taxon>Alveolata</taxon>
        <taxon>Ciliophora</taxon>
        <taxon>Intramacronucleata</taxon>
        <taxon>Oligohymenophorea</taxon>
        <taxon>Hymenostomatida</taxon>
        <taxon>Tetrahymenina</taxon>
        <taxon>Tetrahymenidae</taxon>
        <taxon>Tetrahymena</taxon>
    </lineage>
</organism>
<keyword evidence="5" id="KW-0966">Cell projection</keyword>
<dbReference type="EMDB" id="EMD-29685"/>
<protein>
    <submittedName>
        <fullName evidence="8">DNA polymerase delta C4-type zinc-finger protein</fullName>
    </submittedName>
</protein>
<keyword evidence="4" id="KW-0206">Cytoskeleton</keyword>
<dbReference type="Proteomes" id="UP000009168">
    <property type="component" value="Unassembled WGS sequence"/>
</dbReference>
<keyword evidence="9" id="KW-1185">Reference proteome</keyword>
<evidence type="ECO:0000313" key="8">
    <source>
        <dbReference type="EMBL" id="EAR99492.1"/>
    </source>
</evidence>
<dbReference type="EMBL" id="GG662639">
    <property type="protein sequence ID" value="EAR99492.1"/>
    <property type="molecule type" value="Genomic_DNA"/>
</dbReference>
<dbReference type="InParanoid" id="I7M279"/>
<dbReference type="PDB" id="8G3D">
    <property type="method" value="EM"/>
    <property type="resolution" value="3.70 A"/>
    <property type="chains" value="0V/1V/2V/3V=1-269"/>
</dbReference>
<keyword evidence="8" id="KW-0862">Zinc</keyword>
<dbReference type="EMDB" id="EMD-29692"/>
<keyword evidence="10 11" id="KW-0002">3D-structure</keyword>
<name>I7M279_TETTS</name>
<reference evidence="12" key="3">
    <citation type="journal article" date="2024" name="Elife">
        <title>Effect of alpha-tubulin acetylation on the doublet microtubule structure.</title>
        <authorList>
            <person name="Yang S.K."/>
            <person name="Kubo S."/>
            <person name="Black C.S."/>
            <person name="Peri K."/>
            <person name="Dai D."/>
            <person name="Legal T."/>
            <person name="Valente-Paterno M."/>
            <person name="Gaertig J."/>
            <person name="Bui K.H."/>
        </authorList>
    </citation>
    <scope>STRUCTURE BY ELECTRON MICROSCOPY (4.10 ANGSTROMS)</scope>
</reference>
<dbReference type="PROSITE" id="PS51665">
    <property type="entry name" value="ENKURIN"/>
    <property type="match status" value="1"/>
</dbReference>
<keyword evidence="8" id="KW-0479">Metal-binding</keyword>
<dbReference type="EMDB" id="EMD-40436"/>
<evidence type="ECO:0000256" key="2">
    <source>
        <dbReference type="ARBA" id="ARBA00004245"/>
    </source>
</evidence>
<dbReference type="Pfam" id="PF13864">
    <property type="entry name" value="Enkurin"/>
    <property type="match status" value="1"/>
</dbReference>
<dbReference type="PANTHER" id="PTHR21490">
    <property type="entry name" value="ENKURIN-RELATED"/>
    <property type="match status" value="1"/>
</dbReference>
<dbReference type="OrthoDB" id="2123594at2759"/>
<comment type="subcellular location">
    <subcellularLocation>
        <location evidence="1">Cell projection</location>
        <location evidence="1">Cilium</location>
    </subcellularLocation>
    <subcellularLocation>
        <location evidence="2">Cytoplasm</location>
        <location evidence="2">Cytoskeleton</location>
    </subcellularLocation>
</comment>
<evidence type="ECO:0000256" key="5">
    <source>
        <dbReference type="ARBA" id="ARBA00023273"/>
    </source>
</evidence>
<dbReference type="PDB" id="8SF7">
    <property type="method" value="EM"/>
    <property type="resolution" value="4.10 A"/>
    <property type="chains" value="0V/1V/2V/3V=1-269"/>
</dbReference>
<proteinExistence type="evidence at protein level"/>
<dbReference type="GO" id="GO:0005516">
    <property type="term" value="F:calmodulin binding"/>
    <property type="evidence" value="ECO:0007669"/>
    <property type="project" value="TreeGrafter"/>
</dbReference>
<dbReference type="PANTHER" id="PTHR21490:SF0">
    <property type="entry name" value="ENKURIN"/>
    <property type="match status" value="1"/>
</dbReference>
<dbReference type="eggNOG" id="ENOG502QT8E">
    <property type="taxonomic scope" value="Eukaryota"/>
</dbReference>
<evidence type="ECO:0000313" key="9">
    <source>
        <dbReference type="Proteomes" id="UP000009168"/>
    </source>
</evidence>
<dbReference type="OMA" id="DIPSRYD"/>
<dbReference type="FunCoup" id="I7M279">
    <property type="interactions" value="9"/>
</dbReference>
<dbReference type="GeneID" id="7843775"/>
<keyword evidence="3" id="KW-0963">Cytoplasm</keyword>
<keyword evidence="8" id="KW-0863">Zinc-finger</keyword>
<feature type="domain" description="Enkurin" evidence="7">
    <location>
        <begin position="172"/>
        <end position="266"/>
    </location>
</feature>
<accession>I7M279</accession>
<evidence type="ECO:0000256" key="1">
    <source>
        <dbReference type="ARBA" id="ARBA00004138"/>
    </source>
</evidence>
<dbReference type="InterPro" id="IPR027012">
    <property type="entry name" value="Enkurin_dom"/>
</dbReference>
<dbReference type="AlphaFoldDB" id="I7M279"/>
<dbReference type="InterPro" id="IPR052102">
    <property type="entry name" value="Enkurin_domain-protein"/>
</dbReference>
<evidence type="ECO:0000259" key="7">
    <source>
        <dbReference type="PROSITE" id="PS51665"/>
    </source>
</evidence>
<evidence type="ECO:0007829" key="11">
    <source>
        <dbReference type="PDB" id="8G3D"/>
    </source>
</evidence>
<evidence type="ECO:0000256" key="3">
    <source>
        <dbReference type="ARBA" id="ARBA00022490"/>
    </source>
</evidence>
<dbReference type="GO" id="GO:0008270">
    <property type="term" value="F:zinc ion binding"/>
    <property type="evidence" value="ECO:0007669"/>
    <property type="project" value="UniProtKB-KW"/>
</dbReference>
<dbReference type="HOGENOM" id="CLU_088051_0_0_1"/>
<dbReference type="GO" id="GO:0005929">
    <property type="term" value="C:cilium"/>
    <property type="evidence" value="ECO:0007669"/>
    <property type="project" value="UniProtKB-SubCell"/>
</dbReference>
<evidence type="ECO:0000256" key="4">
    <source>
        <dbReference type="ARBA" id="ARBA00023212"/>
    </source>
</evidence>
<evidence type="ECO:0007829" key="12">
    <source>
        <dbReference type="PDB" id="8SF7"/>
    </source>
</evidence>
<dbReference type="GO" id="GO:0005856">
    <property type="term" value="C:cytoskeleton"/>
    <property type="evidence" value="ECO:0007669"/>
    <property type="project" value="UniProtKB-SubCell"/>
</dbReference>
<reference evidence="9" key="1">
    <citation type="journal article" date="2006" name="PLoS Biol.">
        <title>Macronuclear genome sequence of the ciliate Tetrahymena thermophila, a model eukaryote.</title>
        <authorList>
            <person name="Eisen J.A."/>
            <person name="Coyne R.S."/>
            <person name="Wu M."/>
            <person name="Wu D."/>
            <person name="Thiagarajan M."/>
            <person name="Wortman J.R."/>
            <person name="Badger J.H."/>
            <person name="Ren Q."/>
            <person name="Amedeo P."/>
            <person name="Jones K.M."/>
            <person name="Tallon L.J."/>
            <person name="Delcher A.L."/>
            <person name="Salzberg S.L."/>
            <person name="Silva J.C."/>
            <person name="Haas B.J."/>
            <person name="Majoros W.H."/>
            <person name="Farzad M."/>
            <person name="Carlton J.M."/>
            <person name="Smith R.K. Jr."/>
            <person name="Garg J."/>
            <person name="Pearlman R.E."/>
            <person name="Karrer K.M."/>
            <person name="Sun L."/>
            <person name="Manning G."/>
            <person name="Elde N.C."/>
            <person name="Turkewitz A.P."/>
            <person name="Asai D.J."/>
            <person name="Wilkes D.E."/>
            <person name="Wang Y."/>
            <person name="Cai H."/>
            <person name="Collins K."/>
            <person name="Stewart B.A."/>
            <person name="Lee S.R."/>
            <person name="Wilamowska K."/>
            <person name="Weinberg Z."/>
            <person name="Ruzzo W.L."/>
            <person name="Wloga D."/>
            <person name="Gaertig J."/>
            <person name="Frankel J."/>
            <person name="Tsao C.-C."/>
            <person name="Gorovsky M.A."/>
            <person name="Keeling P.J."/>
            <person name="Waller R.F."/>
            <person name="Patron N.J."/>
            <person name="Cherry J.M."/>
            <person name="Stover N.A."/>
            <person name="Krieger C.J."/>
            <person name="del Toro C."/>
            <person name="Ryder H.F."/>
            <person name="Williamson S.C."/>
            <person name="Barbeau R.A."/>
            <person name="Hamilton E.P."/>
            <person name="Orias E."/>
        </authorList>
    </citation>
    <scope>NUCLEOTIDE SEQUENCE [LARGE SCALE GENOMIC DNA]</scope>
    <source>
        <strain evidence="9">SB210</strain>
    </source>
</reference>
<dbReference type="RefSeq" id="XP_001019737.1">
    <property type="nucleotide sequence ID" value="XM_001019737.1"/>
</dbReference>
<dbReference type="PDB" id="8G2Z">
    <property type="method" value="EM"/>
    <property type="resolution" value="4.10 A"/>
    <property type="chains" value="0V/1V/2V/3V=1-269"/>
</dbReference>
<feature type="coiled-coil region" evidence="6">
    <location>
        <begin position="234"/>
        <end position="268"/>
    </location>
</feature>
<reference evidence="10 11" key="2">
    <citation type="journal article" date="2023" name="Nat. Commun.">
        <title>Native doublet microtubules from Tetrahymena thermophila reveal the importance of outer junction proteins.</title>
        <authorList>
            <person name="Kubo S."/>
            <person name="Black C.S."/>
            <person name="Joachimiak E."/>
            <person name="Yang S.K."/>
            <person name="Legal T."/>
            <person name="Peri K."/>
            <person name="Khalifa A.A.Z."/>
            <person name="Ghanaeian A."/>
            <person name="McCafferty C.L."/>
            <person name="Valente-Paterno M."/>
            <person name="De Bellis C."/>
            <person name="Huynh P.M."/>
            <person name="Fan Z."/>
            <person name="Marcotte E.M."/>
            <person name="Wloga D."/>
            <person name="Bui K.H."/>
        </authorList>
    </citation>
    <scope>STRUCTURE BY ELECTRON MICROSCOPY (3.70 ANGSTROMS)</scope>
</reference>
<dbReference type="STRING" id="312017.I7M279"/>
<evidence type="ECO:0007829" key="10">
    <source>
        <dbReference type="PDB" id="8G2Z"/>
    </source>
</evidence>